<dbReference type="CDD" id="cd02440">
    <property type="entry name" value="AdoMet_MTases"/>
    <property type="match status" value="1"/>
</dbReference>
<reference evidence="2" key="3">
    <citation type="submission" date="2025-09" db="UniProtKB">
        <authorList>
            <consortium name="Ensembl"/>
        </authorList>
    </citation>
    <scope>IDENTIFICATION</scope>
</reference>
<reference evidence="2" key="2">
    <citation type="submission" date="2025-08" db="UniProtKB">
        <authorList>
            <consortium name="Ensembl"/>
        </authorList>
    </citation>
    <scope>IDENTIFICATION</scope>
</reference>
<evidence type="ECO:0000313" key="3">
    <source>
        <dbReference type="Proteomes" id="UP000007875"/>
    </source>
</evidence>
<dbReference type="InterPro" id="IPR025714">
    <property type="entry name" value="Methyltranfer_dom"/>
</dbReference>
<dbReference type="InterPro" id="IPR029063">
    <property type="entry name" value="SAM-dependent_MTases_sf"/>
</dbReference>
<dbReference type="Ensembl" id="ENSCSAVT00000019438.1">
    <property type="protein sequence ID" value="ENSCSAVP00000019230.1"/>
    <property type="gene ID" value="ENSCSAVG00000011293.1"/>
</dbReference>
<reference evidence="3" key="1">
    <citation type="submission" date="2003-08" db="EMBL/GenBank/DDBJ databases">
        <authorList>
            <person name="Birren B."/>
            <person name="Nusbaum C."/>
            <person name="Abebe A."/>
            <person name="Abouelleil A."/>
            <person name="Adekoya E."/>
            <person name="Ait-zahra M."/>
            <person name="Allen N."/>
            <person name="Allen T."/>
            <person name="An P."/>
            <person name="Anderson M."/>
            <person name="Anderson S."/>
            <person name="Arachchi H."/>
            <person name="Armbruster J."/>
            <person name="Bachantsang P."/>
            <person name="Baldwin J."/>
            <person name="Barry A."/>
            <person name="Bayul T."/>
            <person name="Blitshsteyn B."/>
            <person name="Bloom T."/>
            <person name="Blye J."/>
            <person name="Boguslavskiy L."/>
            <person name="Borowsky M."/>
            <person name="Boukhgalter B."/>
            <person name="Brunache A."/>
            <person name="Butler J."/>
            <person name="Calixte N."/>
            <person name="Calvo S."/>
            <person name="Camarata J."/>
            <person name="Campo K."/>
            <person name="Chang J."/>
            <person name="Cheshatsang Y."/>
            <person name="Citroen M."/>
            <person name="Collymore A."/>
            <person name="Considine T."/>
            <person name="Cook A."/>
            <person name="Cooke P."/>
            <person name="Corum B."/>
            <person name="Cuomo C."/>
            <person name="David R."/>
            <person name="Dawoe T."/>
            <person name="Degray S."/>
            <person name="Dodge S."/>
            <person name="Dooley K."/>
            <person name="Dorje P."/>
            <person name="Dorjee K."/>
            <person name="Dorris L."/>
            <person name="Duffey N."/>
            <person name="Dupes A."/>
            <person name="Elkins T."/>
            <person name="Engels R."/>
            <person name="Erickson J."/>
            <person name="Farina A."/>
            <person name="Faro S."/>
            <person name="Ferreira P."/>
            <person name="Fischer H."/>
            <person name="Fitzgerald M."/>
            <person name="Foley K."/>
            <person name="Gage D."/>
            <person name="Galagan J."/>
            <person name="Gearin G."/>
            <person name="Gnerre S."/>
            <person name="Gnirke A."/>
            <person name="Goyette A."/>
            <person name="Graham J."/>
            <person name="Grandbois E."/>
            <person name="Gyaltsen K."/>
            <person name="Hafez N."/>
            <person name="Hagopian D."/>
            <person name="Hagos B."/>
            <person name="Hall J."/>
            <person name="Hatcher B."/>
            <person name="Heller A."/>
            <person name="Higgins H."/>
            <person name="Honan T."/>
            <person name="Horn A."/>
            <person name="Houde N."/>
            <person name="Hughes L."/>
            <person name="Hulme W."/>
            <person name="Husby E."/>
            <person name="Iliev I."/>
            <person name="Jaffe D."/>
            <person name="Jones C."/>
            <person name="Kamal M."/>
            <person name="Kamat A."/>
            <person name="Kamvysselis M."/>
            <person name="Karlsson E."/>
            <person name="Kells C."/>
            <person name="Kieu A."/>
            <person name="Kisner P."/>
            <person name="Kodira C."/>
            <person name="Kulbokas E."/>
            <person name="Labutti K."/>
            <person name="Lama D."/>
            <person name="Landers T."/>
            <person name="Leger J."/>
            <person name="Levine S."/>
            <person name="Lewis D."/>
            <person name="Lewis T."/>
            <person name="Lindblad-toh K."/>
            <person name="Liu X."/>
            <person name="Lokyitsang T."/>
            <person name="Lokyitsang Y."/>
            <person name="Lucien O."/>
            <person name="Lui A."/>
            <person name="Ma L.J."/>
            <person name="Mabbitt R."/>
            <person name="Macdonald J."/>
            <person name="Maclean C."/>
            <person name="Major J."/>
            <person name="Manning J."/>
            <person name="Marabella R."/>
            <person name="Maru K."/>
            <person name="Matthews C."/>
            <person name="Mauceli E."/>
            <person name="Mccarthy M."/>
            <person name="Mcdonough S."/>
            <person name="Mcghee T."/>
            <person name="Meldrim J."/>
            <person name="Meneus L."/>
            <person name="Mesirov J."/>
            <person name="Mihalev A."/>
            <person name="Mihova T."/>
            <person name="Mikkelsen T."/>
            <person name="Mlenga V."/>
            <person name="Moru K."/>
            <person name="Mozes J."/>
            <person name="Mulrain L."/>
            <person name="Munson G."/>
            <person name="Naylor J."/>
            <person name="Newes C."/>
            <person name="Nguyen C."/>
            <person name="Nguyen N."/>
            <person name="Nguyen T."/>
            <person name="Nicol R."/>
            <person name="Nielsen C."/>
            <person name="Nizzari M."/>
            <person name="Norbu C."/>
            <person name="Norbu N."/>
            <person name="O'donnell P."/>
            <person name="Okoawo O."/>
            <person name="O'leary S."/>
            <person name="Omotosho B."/>
            <person name="O'neill K."/>
            <person name="Osman S."/>
            <person name="Parker S."/>
            <person name="Perrin D."/>
            <person name="Phunkhang P."/>
            <person name="Piqani B."/>
            <person name="Purcell S."/>
            <person name="Rachupka T."/>
            <person name="Ramasamy U."/>
            <person name="Rameau R."/>
            <person name="Ray V."/>
            <person name="Raymond C."/>
            <person name="Retta R."/>
            <person name="Richardson S."/>
            <person name="Rise C."/>
            <person name="Rodriguez J."/>
            <person name="Rogers J."/>
            <person name="Rogov P."/>
            <person name="Rutman M."/>
            <person name="Schupbach R."/>
            <person name="Seaman C."/>
            <person name="Settipalli S."/>
            <person name="Sharpe T."/>
            <person name="Sheridan J."/>
            <person name="Sherpa N."/>
            <person name="Shi J."/>
            <person name="Smirnov S."/>
            <person name="Smith C."/>
            <person name="Sougnez C."/>
            <person name="Spencer B."/>
            <person name="Stalker J."/>
            <person name="Stange-thomann N."/>
            <person name="Stavropoulos S."/>
            <person name="Stetson K."/>
            <person name="Stone C."/>
            <person name="Stone S."/>
            <person name="Stubbs M."/>
            <person name="Talamas J."/>
            <person name="Tchuinga P."/>
            <person name="Tenzing P."/>
            <person name="Tesfaye S."/>
            <person name="Theodore J."/>
            <person name="Thoulutsang Y."/>
            <person name="Topham K."/>
            <person name="Towey S."/>
            <person name="Tsamla T."/>
            <person name="Tsomo N."/>
            <person name="Vallee D."/>
            <person name="Vassiliev H."/>
            <person name="Venkataraman V."/>
            <person name="Vinson J."/>
            <person name="Vo A."/>
            <person name="Wade C."/>
            <person name="Wang S."/>
            <person name="Wangchuk T."/>
            <person name="Wangdi T."/>
            <person name="Whittaker C."/>
            <person name="Wilkinson J."/>
            <person name="Wu Y."/>
            <person name="Wyman D."/>
            <person name="Yadav S."/>
            <person name="Yang S."/>
            <person name="Yang X."/>
            <person name="Yeager S."/>
            <person name="Yee E."/>
            <person name="Young G."/>
            <person name="Zainoun J."/>
            <person name="Zembeck L."/>
            <person name="Zimmer A."/>
            <person name="Zody M."/>
            <person name="Lander E."/>
        </authorList>
    </citation>
    <scope>NUCLEOTIDE SEQUENCE [LARGE SCALE GENOMIC DNA]</scope>
</reference>
<protein>
    <recommendedName>
        <fullName evidence="1">Methyltransferase domain-containing protein</fullName>
    </recommendedName>
</protein>
<dbReference type="GeneTree" id="ENSGT00560000077514"/>
<dbReference type="InParanoid" id="H2ZNR4"/>
<dbReference type="HOGENOM" id="CLU_090201_2_1_1"/>
<dbReference type="AlphaFoldDB" id="H2ZNR4"/>
<dbReference type="OMA" id="ICVGTMT"/>
<organism evidence="2 3">
    <name type="scientific">Ciona savignyi</name>
    <name type="common">Pacific transparent sea squirt</name>
    <dbReference type="NCBI Taxonomy" id="51511"/>
    <lineage>
        <taxon>Eukaryota</taxon>
        <taxon>Metazoa</taxon>
        <taxon>Chordata</taxon>
        <taxon>Tunicata</taxon>
        <taxon>Ascidiacea</taxon>
        <taxon>Phlebobranchia</taxon>
        <taxon>Cionidae</taxon>
        <taxon>Ciona</taxon>
    </lineage>
</organism>
<keyword evidence="3" id="KW-1185">Reference proteome</keyword>
<dbReference type="Pfam" id="PF13847">
    <property type="entry name" value="Methyltransf_31"/>
    <property type="match status" value="1"/>
</dbReference>
<dbReference type="Proteomes" id="UP000007875">
    <property type="component" value="Unassembled WGS sequence"/>
</dbReference>
<dbReference type="SUPFAM" id="SSF53335">
    <property type="entry name" value="S-adenosyl-L-methionine-dependent methyltransferases"/>
    <property type="match status" value="1"/>
</dbReference>
<name>H2ZNR4_CIOSA</name>
<dbReference type="STRING" id="51511.ENSCSAVP00000019230"/>
<accession>H2ZNR4</accession>
<dbReference type="eggNOG" id="ENOG502SEIB">
    <property type="taxonomic scope" value="Eukaryota"/>
</dbReference>
<feature type="domain" description="Methyltransferase" evidence="1">
    <location>
        <begin position="64"/>
        <end position="197"/>
    </location>
</feature>
<sequence>MSNKQLNETLEKVKCTIWCKTAEESQNHYTLWSQEYDDDLIILGSDGCQMATNMFLKHVKDKTSSKLLDFGGGTGISSFLIRNQLQFQGEIDIMDANIDMLYKASQKKIGFRNIIRHFVGKSGDLPVRDESYDVIVTTGAFIPKHIPPSAIQGVIKAIRPGGLLIMTRRLQGTGDYGEEFDQNIQQLCSEKKLELLDHIEYDHFSNQENSIKSGCFVYMRK</sequence>
<dbReference type="Gene3D" id="3.40.50.150">
    <property type="entry name" value="Vaccinia Virus protein VP39"/>
    <property type="match status" value="1"/>
</dbReference>
<proteinExistence type="predicted"/>
<evidence type="ECO:0000313" key="2">
    <source>
        <dbReference type="Ensembl" id="ENSCSAVP00000019230.1"/>
    </source>
</evidence>
<evidence type="ECO:0000259" key="1">
    <source>
        <dbReference type="Pfam" id="PF13847"/>
    </source>
</evidence>